<dbReference type="AlphaFoldDB" id="A0AAD8V256"/>
<organism evidence="1 2">
    <name type="scientific">Colletotrichum navitas</name>
    <dbReference type="NCBI Taxonomy" id="681940"/>
    <lineage>
        <taxon>Eukaryota</taxon>
        <taxon>Fungi</taxon>
        <taxon>Dikarya</taxon>
        <taxon>Ascomycota</taxon>
        <taxon>Pezizomycotina</taxon>
        <taxon>Sordariomycetes</taxon>
        <taxon>Hypocreomycetidae</taxon>
        <taxon>Glomerellales</taxon>
        <taxon>Glomerellaceae</taxon>
        <taxon>Colletotrichum</taxon>
        <taxon>Colletotrichum graminicola species complex</taxon>
    </lineage>
</organism>
<evidence type="ECO:0000313" key="1">
    <source>
        <dbReference type="EMBL" id="KAK1586071.1"/>
    </source>
</evidence>
<sequence>MNALLFFHKRMQLWGARSTQLSLCSTLVVELLGRLVHALVAGRSLASHAYNCDLRHSPYLHQWGKTSIEKR</sequence>
<dbReference type="EMBL" id="JAHLJV010000039">
    <property type="protein sequence ID" value="KAK1586071.1"/>
    <property type="molecule type" value="Genomic_DNA"/>
</dbReference>
<accession>A0AAD8V256</accession>
<dbReference type="RefSeq" id="XP_060413039.1">
    <property type="nucleotide sequence ID" value="XM_060558091.1"/>
</dbReference>
<protein>
    <submittedName>
        <fullName evidence="1">Uncharacterized protein</fullName>
    </submittedName>
</protein>
<keyword evidence="2" id="KW-1185">Reference proteome</keyword>
<evidence type="ECO:0000313" key="2">
    <source>
        <dbReference type="Proteomes" id="UP001230504"/>
    </source>
</evidence>
<proteinExistence type="predicted"/>
<name>A0AAD8V256_9PEZI</name>
<dbReference type="Proteomes" id="UP001230504">
    <property type="component" value="Unassembled WGS sequence"/>
</dbReference>
<dbReference type="GeneID" id="85442331"/>
<comment type="caution">
    <text evidence="1">The sequence shown here is derived from an EMBL/GenBank/DDBJ whole genome shotgun (WGS) entry which is preliminary data.</text>
</comment>
<gene>
    <name evidence="1" type="ORF">LY79DRAFT_557415</name>
</gene>
<reference evidence="1" key="1">
    <citation type="submission" date="2021-06" db="EMBL/GenBank/DDBJ databases">
        <title>Comparative genomics, transcriptomics and evolutionary studies reveal genomic signatures of adaptation to plant cell wall in hemibiotrophic fungi.</title>
        <authorList>
            <consortium name="DOE Joint Genome Institute"/>
            <person name="Baroncelli R."/>
            <person name="Diaz J.F."/>
            <person name="Benocci T."/>
            <person name="Peng M."/>
            <person name="Battaglia E."/>
            <person name="Haridas S."/>
            <person name="Andreopoulos W."/>
            <person name="Labutti K."/>
            <person name="Pangilinan J."/>
            <person name="Floch G.L."/>
            <person name="Makela M.R."/>
            <person name="Henrissat B."/>
            <person name="Grigoriev I.V."/>
            <person name="Crouch J.A."/>
            <person name="De Vries R.P."/>
            <person name="Sukno S.A."/>
            <person name="Thon M.R."/>
        </authorList>
    </citation>
    <scope>NUCLEOTIDE SEQUENCE</scope>
    <source>
        <strain evidence="1">CBS 125086</strain>
    </source>
</reference>